<keyword evidence="5" id="KW-0443">Lipid metabolism</keyword>
<sequence>MEILTSAEGQPGLPRYFKQVFRLASRLGEGRLDFALPDGRRFRIEGAKPGPVAEIDIQSPDLFARLIREGELGFCDAYLDGDWTTPDLQAFLDLIQSPANNVVNDAFPGMGLVRAFEKLRFWLQSNSRRQAKRNIAAHYDLGNDFYRLWLDDSMTYSSALFRTGQESLERAQEAKYESMVDLIGAKPGDHVLEIGCGWGGFAEYAAARRGLRVTGLTISQAQHDYAVDRIRKAGLSDRVEIKLQDYRDERGAYDGIASIEMFEAVGEKYWPVYFRTLYDRLKPGRNATLQIITVPDARWHSYRRGVDFIQKYIFPGGMLPCPSALRAEAGRAGLTVAGSMEFGSSYDQTLRRWHETFDARWSEVRKLGFDERFKRMWDFYLTSCAGAFRGGNCDVTQITLRRPDTP</sequence>
<organism evidence="7 8">
    <name type="scientific">Fuscovulum blasticum DSM 2131</name>
    <dbReference type="NCBI Taxonomy" id="1188250"/>
    <lineage>
        <taxon>Bacteria</taxon>
        <taxon>Pseudomonadati</taxon>
        <taxon>Pseudomonadota</taxon>
        <taxon>Alphaproteobacteria</taxon>
        <taxon>Rhodobacterales</taxon>
        <taxon>Paracoccaceae</taxon>
        <taxon>Pseudogemmobacter</taxon>
    </lineage>
</organism>
<comment type="similarity">
    <text evidence="1">Belongs to the CFA/CMAS family.</text>
</comment>
<evidence type="ECO:0000313" key="8">
    <source>
        <dbReference type="Proteomes" id="UP000241362"/>
    </source>
</evidence>
<dbReference type="PANTHER" id="PTHR43667">
    <property type="entry name" value="CYCLOPROPANE-FATTY-ACYL-PHOSPHOLIPID SYNTHASE"/>
    <property type="match status" value="1"/>
</dbReference>
<dbReference type="GO" id="GO:0008168">
    <property type="term" value="F:methyltransferase activity"/>
    <property type="evidence" value="ECO:0007669"/>
    <property type="project" value="UniProtKB-KW"/>
</dbReference>
<dbReference type="PIRSF" id="PIRSF003085">
    <property type="entry name" value="CMAS"/>
    <property type="match status" value="1"/>
</dbReference>
<dbReference type="Proteomes" id="UP000241362">
    <property type="component" value="Unassembled WGS sequence"/>
</dbReference>
<dbReference type="Gene3D" id="3.40.50.150">
    <property type="entry name" value="Vaccinia Virus protein VP39"/>
    <property type="match status" value="1"/>
</dbReference>
<keyword evidence="2 7" id="KW-0489">Methyltransferase</keyword>
<evidence type="ECO:0000256" key="5">
    <source>
        <dbReference type="ARBA" id="ARBA00023098"/>
    </source>
</evidence>
<keyword evidence="8" id="KW-1185">Reference proteome</keyword>
<evidence type="ECO:0000256" key="1">
    <source>
        <dbReference type="ARBA" id="ARBA00010815"/>
    </source>
</evidence>
<dbReference type="RefSeq" id="WP_107671987.1">
    <property type="nucleotide sequence ID" value="NZ_PZKE01000002.1"/>
</dbReference>
<dbReference type="EMBL" id="PZKE01000002">
    <property type="protein sequence ID" value="PTE15978.1"/>
    <property type="molecule type" value="Genomic_DNA"/>
</dbReference>
<dbReference type="InterPro" id="IPR050723">
    <property type="entry name" value="CFA/CMAS"/>
</dbReference>
<feature type="active site" evidence="6">
    <location>
        <position position="384"/>
    </location>
</feature>
<dbReference type="Pfam" id="PF02353">
    <property type="entry name" value="CMAS"/>
    <property type="match status" value="1"/>
</dbReference>
<evidence type="ECO:0000256" key="2">
    <source>
        <dbReference type="ARBA" id="ARBA00022603"/>
    </source>
</evidence>
<gene>
    <name evidence="7" type="ORF">C5F44_02765</name>
</gene>
<dbReference type="CDD" id="cd02440">
    <property type="entry name" value="AdoMet_MTases"/>
    <property type="match status" value="1"/>
</dbReference>
<name>A0A2T4JDS2_FUSBL</name>
<evidence type="ECO:0000256" key="4">
    <source>
        <dbReference type="ARBA" id="ARBA00022691"/>
    </source>
</evidence>
<proteinExistence type="inferred from homology"/>
<protein>
    <submittedName>
        <fullName evidence="7">SAM-dependent methyltransferase</fullName>
    </submittedName>
</protein>
<dbReference type="GO" id="GO:0008610">
    <property type="term" value="P:lipid biosynthetic process"/>
    <property type="evidence" value="ECO:0007669"/>
    <property type="project" value="InterPro"/>
</dbReference>
<reference evidence="7 8" key="1">
    <citation type="submission" date="2018-03" db="EMBL/GenBank/DDBJ databases">
        <title>Rhodobacter blasticus.</title>
        <authorList>
            <person name="Meyer T.E."/>
            <person name="Miller S."/>
            <person name="Lodha T."/>
            <person name="Gandham S."/>
            <person name="Chintalapati S."/>
            <person name="Chintalapati V.R."/>
        </authorList>
    </citation>
    <scope>NUCLEOTIDE SEQUENCE [LARGE SCALE GENOMIC DNA]</scope>
    <source>
        <strain evidence="7 8">DSM 2131</strain>
    </source>
</reference>
<comment type="caution">
    <text evidence="7">The sequence shown here is derived from an EMBL/GenBank/DDBJ whole genome shotgun (WGS) entry which is preliminary data.</text>
</comment>
<dbReference type="AlphaFoldDB" id="A0A2T4JDS2"/>
<dbReference type="InterPro" id="IPR029063">
    <property type="entry name" value="SAM-dependent_MTases_sf"/>
</dbReference>
<dbReference type="InterPro" id="IPR003333">
    <property type="entry name" value="CMAS"/>
</dbReference>
<evidence type="ECO:0000256" key="3">
    <source>
        <dbReference type="ARBA" id="ARBA00022679"/>
    </source>
</evidence>
<keyword evidence="3 7" id="KW-0808">Transferase</keyword>
<dbReference type="SUPFAM" id="SSF53335">
    <property type="entry name" value="S-adenosyl-L-methionine-dependent methyltransferases"/>
    <property type="match status" value="1"/>
</dbReference>
<accession>A0A2T4JDS2</accession>
<evidence type="ECO:0000256" key="6">
    <source>
        <dbReference type="PIRSR" id="PIRSR003085-1"/>
    </source>
</evidence>
<dbReference type="GO" id="GO:0032259">
    <property type="term" value="P:methylation"/>
    <property type="evidence" value="ECO:0007669"/>
    <property type="project" value="UniProtKB-KW"/>
</dbReference>
<keyword evidence="4" id="KW-0949">S-adenosyl-L-methionine</keyword>
<evidence type="ECO:0000313" key="7">
    <source>
        <dbReference type="EMBL" id="PTE15978.1"/>
    </source>
</evidence>
<dbReference type="PANTHER" id="PTHR43667:SF2">
    <property type="entry name" value="FATTY ACID C-METHYL TRANSFERASE"/>
    <property type="match status" value="1"/>
</dbReference>